<protein>
    <submittedName>
        <fullName evidence="1">34927_t:CDS:1</fullName>
    </submittedName>
</protein>
<dbReference type="Proteomes" id="UP000789920">
    <property type="component" value="Unassembled WGS sequence"/>
</dbReference>
<proteinExistence type="predicted"/>
<reference evidence="1" key="1">
    <citation type="submission" date="2021-06" db="EMBL/GenBank/DDBJ databases">
        <authorList>
            <person name="Kallberg Y."/>
            <person name="Tangrot J."/>
            <person name="Rosling A."/>
        </authorList>
    </citation>
    <scope>NUCLEOTIDE SEQUENCE</scope>
    <source>
        <strain evidence="1">MA461A</strain>
    </source>
</reference>
<evidence type="ECO:0000313" key="2">
    <source>
        <dbReference type="Proteomes" id="UP000789920"/>
    </source>
</evidence>
<feature type="non-terminal residue" evidence="1">
    <location>
        <position position="51"/>
    </location>
</feature>
<accession>A0ACA9SNM2</accession>
<feature type="non-terminal residue" evidence="1">
    <location>
        <position position="1"/>
    </location>
</feature>
<dbReference type="EMBL" id="CAJVQC010131978">
    <property type="protein sequence ID" value="CAG8841857.1"/>
    <property type="molecule type" value="Genomic_DNA"/>
</dbReference>
<comment type="caution">
    <text evidence="1">The sequence shown here is derived from an EMBL/GenBank/DDBJ whole genome shotgun (WGS) entry which is preliminary data.</text>
</comment>
<sequence>YITYYNTGTLAETINILRQWPSNKDLLCAIHEAYQQALDFAKVLSIINRNE</sequence>
<name>A0ACA9SNM2_9GLOM</name>
<organism evidence="1 2">
    <name type="scientific">Racocetra persica</name>
    <dbReference type="NCBI Taxonomy" id="160502"/>
    <lineage>
        <taxon>Eukaryota</taxon>
        <taxon>Fungi</taxon>
        <taxon>Fungi incertae sedis</taxon>
        <taxon>Mucoromycota</taxon>
        <taxon>Glomeromycotina</taxon>
        <taxon>Glomeromycetes</taxon>
        <taxon>Diversisporales</taxon>
        <taxon>Gigasporaceae</taxon>
        <taxon>Racocetra</taxon>
    </lineage>
</organism>
<keyword evidence="2" id="KW-1185">Reference proteome</keyword>
<evidence type="ECO:0000313" key="1">
    <source>
        <dbReference type="EMBL" id="CAG8841857.1"/>
    </source>
</evidence>
<gene>
    <name evidence="1" type="ORF">RPERSI_LOCUS32056</name>
</gene>